<evidence type="ECO:0000313" key="2">
    <source>
        <dbReference type="Proteomes" id="UP000766246"/>
    </source>
</evidence>
<comment type="caution">
    <text evidence="1">The sequence shown here is derived from an EMBL/GenBank/DDBJ whole genome shotgun (WGS) entry which is preliminary data.</text>
</comment>
<gene>
    <name evidence="1" type="ORF">E7272_08980</name>
</gene>
<dbReference type="EMBL" id="SVER01000021">
    <property type="protein sequence ID" value="MBE5919963.1"/>
    <property type="molecule type" value="Genomic_DNA"/>
</dbReference>
<dbReference type="Pfam" id="PF03683">
    <property type="entry name" value="UPF0175"/>
    <property type="match status" value="1"/>
</dbReference>
<accession>A0A927UBR0</accession>
<name>A0A927UBR0_9FIRM</name>
<dbReference type="Proteomes" id="UP000766246">
    <property type="component" value="Unassembled WGS sequence"/>
</dbReference>
<proteinExistence type="predicted"/>
<reference evidence="1" key="1">
    <citation type="submission" date="2019-04" db="EMBL/GenBank/DDBJ databases">
        <title>Evolution of Biomass-Degrading Anaerobic Consortia Revealed by Metagenomics.</title>
        <authorList>
            <person name="Peng X."/>
        </authorList>
    </citation>
    <scope>NUCLEOTIDE SEQUENCE</scope>
    <source>
        <strain evidence="1">SIG311</strain>
    </source>
</reference>
<sequence length="83" mass="9572">MYKISVNIPDEVLYDTKMSKKEANEFVKKAVALMLYKNKVSMGYCASIAEMCKEDFINFLSENGVSIFTFESEDEYIEEMNNA</sequence>
<evidence type="ECO:0000313" key="1">
    <source>
        <dbReference type="EMBL" id="MBE5919963.1"/>
    </source>
</evidence>
<dbReference type="AlphaFoldDB" id="A0A927UBR0"/>
<dbReference type="InterPro" id="IPR005368">
    <property type="entry name" value="UPF0175"/>
</dbReference>
<organism evidence="1 2">
    <name type="scientific">Pseudobutyrivibrio ruminis</name>
    <dbReference type="NCBI Taxonomy" id="46206"/>
    <lineage>
        <taxon>Bacteria</taxon>
        <taxon>Bacillati</taxon>
        <taxon>Bacillota</taxon>
        <taxon>Clostridia</taxon>
        <taxon>Lachnospirales</taxon>
        <taxon>Lachnospiraceae</taxon>
        <taxon>Pseudobutyrivibrio</taxon>
    </lineage>
</organism>
<protein>
    <submittedName>
        <fullName evidence="1">UPF0175 family protein</fullName>
    </submittedName>
</protein>